<evidence type="ECO:0000313" key="2">
    <source>
        <dbReference type="Proteomes" id="UP000001359"/>
    </source>
</evidence>
<accession>Q91F65</accession>
<organism evidence="1 2">
    <name type="scientific">Invertebrate iridescent virus 6</name>
    <name type="common">IIV-6</name>
    <name type="synonym">Chilo iridescent virus</name>
    <dbReference type="NCBI Taxonomy" id="176652"/>
    <lineage>
        <taxon>Viruses</taxon>
        <taxon>Varidnaviria</taxon>
        <taxon>Bamfordvirae</taxon>
        <taxon>Nucleocytoviricota</taxon>
        <taxon>Megaviricetes</taxon>
        <taxon>Pimascovirales</taxon>
        <taxon>Pimascovirales incertae sedis</taxon>
        <taxon>Iridoviridae</taxon>
        <taxon>Betairidovirinae</taxon>
        <taxon>Iridovirus</taxon>
        <taxon>Iridovirus chilo1</taxon>
    </lineage>
</organism>
<reference evidence="1 2" key="8">
    <citation type="journal article" date="1994" name="Intervirology">
        <title>Identification of the primary structure and the coding capacity of the genome of insect iridescent virus type 6 between the genome coordinates 0.310 and 0.347 (7990 bp).</title>
        <authorList>
            <person name="Sonntag K.C."/>
            <person name="Schnitzler P."/>
            <person name="Janssen W."/>
            <person name="Darai G."/>
        </authorList>
    </citation>
    <scope>NUCLEOTIDE SEQUENCE [LARGE SCALE GENOMIC DNA]</scope>
</reference>
<reference evidence="1 2" key="10">
    <citation type="journal article" date="1994" name="Nucleic Acids Res.">
        <title>Identification of genes encoding zinc finger proteins, non-histone chromosomal HMG protein homologue, and a putative GTP phosphohydrolase in the genome of Chilo iridescent virus.</title>
        <authorList>
            <person name="Schnitzler P."/>
            <person name="Hug M."/>
            <person name="Handermann M."/>
            <person name="Janssen W."/>
            <person name="Koonin E.V."/>
            <person name="Delius H."/>
            <person name="Darai C."/>
        </authorList>
    </citation>
    <scope>NUCLEOTIDE SEQUENCE [LARGE SCALE GENOMIC DNA]</scope>
</reference>
<reference evidence="1 2" key="13">
    <citation type="journal article" date="1998" name="Virus Genes">
        <title>Identification of a thymidylate synthase gene within the genome of Chilo iridescent virus.</title>
        <authorList>
            <person name="Muller K."/>
            <person name="Tidona C.A."/>
            <person name="Bahr U."/>
            <person name="Darai G."/>
        </authorList>
    </citation>
    <scope>NUCLEOTIDE SEQUENCE [LARGE SCALE GENOMIC DNA]</scope>
</reference>
<reference evidence="1 2" key="12">
    <citation type="journal article" date="1997" name="Virus Genes">
        <title>The DNA sequence of Chilo iridescent virus between the genome coordinates 0.101 and 0.391; similarities in coding strategy between insect and vertebrate iridoviruses.</title>
        <authorList>
            <person name="Bahr U."/>
            <person name="Tidona C.A."/>
            <person name="Darai G."/>
        </authorList>
    </citation>
    <scope>NUCLEOTIDE SEQUENCE [LARGE SCALE GENOMIC DNA]</scope>
</reference>
<reference evidence="1 2" key="15">
    <citation type="journal article" date="2001" name="Virology">
        <title>Analysis of the first complete DNA sequence of an invertebrate iridovirus: coding strategy of the genome of Chilo iridescent virus.</title>
        <authorList>
            <person name="Jakob N.J."/>
            <person name="Muller K."/>
            <person name="Bahr U."/>
            <person name="Darai G."/>
        </authorList>
    </citation>
    <scope>NUCLEOTIDE SEQUENCE [LARGE SCALE GENOMIC DNA]</scope>
</reference>
<sequence>MARANAALTLRLYIACLGEEEMNELYTISTNILFFNKTRFFFSFVKHS</sequence>
<reference evidence="1 2" key="3">
    <citation type="journal article" date="1987" name="Virology">
        <title>Molecular cloning and physical mapping of the genome of insect iridescent virus type 6: further evidence for circular permutation of the viral genome.</title>
        <authorList>
            <person name="Schnitzler P."/>
            <person name="Soltau J.B."/>
            <person name="Fischer M."/>
            <person name="Reisner H."/>
            <person name="Scholz J."/>
            <person name="Delius H."/>
            <person name="Darai G."/>
        </authorList>
    </citation>
    <scope>NUCLEOTIDE SEQUENCE [LARGE SCALE GENOMIC DNA]</scope>
</reference>
<name>Q91F65_IIV6</name>
<evidence type="ECO:0000313" key="1">
    <source>
        <dbReference type="EMBL" id="AAK82321.1"/>
    </source>
</evidence>
<reference evidence="1 2" key="7">
    <citation type="journal article" date="1993" name="J. Gen. Virol.">
        <title>Identification of the gene encoding the major capsid protein of insect iridescent virus type 6 by polymerase chain reaction.</title>
        <authorList>
            <person name="Stohwasser R."/>
            <person name="Raab K."/>
            <person name="Schnitzler P."/>
            <person name="Janssen W."/>
            <person name="Darai G."/>
        </authorList>
    </citation>
    <scope>NUCLEOTIDE SEQUENCE [LARGE SCALE GENOMIC DNA]</scope>
</reference>
<reference evidence="1 2" key="5">
    <citation type="journal article" date="1992" name="Virus Genes">
        <title>Identification and mapping of origins of DNA replication within the DNA sequences of the genome of insect iridescent virus type 6.</title>
        <authorList>
            <person name="Handermann M."/>
            <person name="Schnitzler P."/>
            <person name="Rosen-Wolff A."/>
            <person name="Raab K."/>
            <person name="Sonntag K.C."/>
            <person name="Darai G."/>
        </authorList>
    </citation>
    <scope>NUCLEOTIDE SEQUENCE [LARGE SCALE GENOMIC DNA]</scope>
</reference>
<reference evidence="1 2" key="1">
    <citation type="journal article" date="1984" name="J. Virol.">
        <title>DNA analysis of insect iridescent virus 6: evidence for circular permutation and terminal redundancy.</title>
        <authorList>
            <person name="Delius H."/>
            <person name="Darai G."/>
            <person name="Fluegel R.M."/>
        </authorList>
    </citation>
    <scope>NUCLEOTIDE SEQUENCE [LARGE SCALE GENOMIC DNA]</scope>
</reference>
<dbReference type="EMBL" id="AF303741">
    <property type="protein sequence ID" value="AAK82321.1"/>
    <property type="molecule type" value="Genomic_DNA"/>
</dbReference>
<organismHost>
    <name type="scientific">Gryllus campestris</name>
    <dbReference type="NCBI Taxonomy" id="58607"/>
</organismHost>
<reference evidence="1 2" key="9">
    <citation type="journal article" date="1994" name="J. Gen. Virol.">
        <title>Insect iridescent virus type 6 encodes a polypeptide related to the largest subunit of eukaryotic RNA polymerase II.</title>
        <authorList>
            <person name="Schnitzler P."/>
            <person name="Sonntag K.C."/>
            <person name="Muller M."/>
            <person name="Janssen W."/>
            <person name="Bugert J.J."/>
            <person name="Koonin E.V."/>
            <person name="Darai G."/>
        </authorList>
    </citation>
    <scope>NUCLEOTIDE SEQUENCE [LARGE SCALE GENOMIC DNA]</scope>
</reference>
<reference evidence="1 2" key="2">
    <citation type="journal article" date="1986" name="Med. Microbiol. Immunol.">
        <title>Insect iridescent virus type 6 induced toxic degenerative hepatitis in mice.</title>
        <authorList>
            <person name="Lorbacher de Ruiz H."/>
            <person name="Gelderblom H."/>
            <person name="Hofmann W."/>
            <person name="Darai G."/>
        </authorList>
    </citation>
    <scope>NUCLEOTIDE SEQUENCE [LARGE SCALE GENOMIC DNA]</scope>
</reference>
<organismHost>
    <name type="scientific">Gryllus bimaculatus</name>
    <name type="common">Two-spotted cricket</name>
    <dbReference type="NCBI Taxonomy" id="6999"/>
</organismHost>
<reference evidence="1 2" key="14">
    <citation type="journal article" date="1999" name="Virus Genes">
        <title>Identification of a gene cluster within the genome of Chilo iridescent virus encoding enzymes involved in viral DNA replication and processing.</title>
        <authorList>
            <person name="Muller K."/>
            <person name="Tidona C.A."/>
            <person name="Darai G."/>
        </authorList>
    </citation>
    <scope>NUCLEOTIDE SEQUENCE [LARGE SCALE GENOMIC DNA]</scope>
</reference>
<keyword evidence="2" id="KW-1185">Reference proteome</keyword>
<organismHost>
    <name type="scientific">Spodoptera frugiperda</name>
    <name type="common">Fall armyworm</name>
    <dbReference type="NCBI Taxonomy" id="7108"/>
</organismHost>
<organismHost>
    <name type="scientific">Chilo suppressalis</name>
    <name type="common">Asiatic rice borer moth</name>
    <dbReference type="NCBI Taxonomy" id="168631"/>
</organismHost>
<dbReference type="KEGG" id="vg:1733016"/>
<dbReference type="Proteomes" id="UP000001359">
    <property type="component" value="Segment"/>
</dbReference>
<reference evidence="1 2" key="11">
    <citation type="journal article" date="1994" name="Virus Genes">
        <title>Chilo iridescent virus encodes a putative helicase belonging to a distinct family within the "DEAD/H" superfamily: implications for the evolution of large DNA viruses.</title>
        <authorList>
            <person name="Sonntag K.C."/>
            <person name="Schnitzler P."/>
            <person name="Koonin E.V."/>
            <person name="Darai G."/>
        </authorList>
    </citation>
    <scope>NUCLEOTIDE SEQUENCE [LARGE SCALE GENOMIC DNA]</scope>
</reference>
<proteinExistence type="predicted"/>
<reference evidence="1 2" key="6">
    <citation type="journal article" date="1992" name="Virus Genes">
        <title>Characterization of the third origin of DNA replication of the genome of insect iridescent virus type 6.</title>
        <authorList>
            <person name="Sonntag K.C."/>
            <person name="Darai G."/>
        </authorList>
    </citation>
    <scope>NUCLEOTIDE SEQUENCE [LARGE SCALE GENOMIC DNA]</scope>
</reference>
<dbReference type="RefSeq" id="NP_149924.1">
    <property type="nucleotide sequence ID" value="NC_003038.1"/>
</dbReference>
<dbReference type="GeneID" id="1733016"/>
<reference evidence="1 2" key="4">
    <citation type="journal article" date="1988" name="Virology">
        <title>Identification and characterization of the repetitive DNA element in the genome of insect iridescent virus type 6.</title>
        <authorList>
            <person name="Fischer M."/>
            <person name="Schnitzler P."/>
            <person name="Delius H."/>
            <person name="Darai G."/>
        </authorList>
    </citation>
    <scope>NUCLEOTIDE SEQUENCE [LARGE SCALE GENOMIC DNA]</scope>
</reference>
<protein>
    <submittedName>
        <fullName evidence="1">461R</fullName>
    </submittedName>
</protein>
<organismHost>
    <name type="scientific">Acheta domesticus</name>
    <name type="common">House cricket</name>
    <dbReference type="NCBI Taxonomy" id="6997"/>
</organismHost>